<dbReference type="EMBL" id="GBXM01098556">
    <property type="protein sequence ID" value="JAH10021.1"/>
    <property type="molecule type" value="Transcribed_RNA"/>
</dbReference>
<name>A0A0E9PZF6_ANGAN</name>
<reference evidence="2" key="1">
    <citation type="submission" date="2014-11" db="EMBL/GenBank/DDBJ databases">
        <authorList>
            <person name="Amaro Gonzalez C."/>
        </authorList>
    </citation>
    <scope>NUCLEOTIDE SEQUENCE</scope>
</reference>
<reference evidence="2" key="2">
    <citation type="journal article" date="2015" name="Fish Shellfish Immunol.">
        <title>Early steps in the European eel (Anguilla anguilla)-Vibrio vulnificus interaction in the gills: Role of the RtxA13 toxin.</title>
        <authorList>
            <person name="Callol A."/>
            <person name="Pajuelo D."/>
            <person name="Ebbesson L."/>
            <person name="Teles M."/>
            <person name="MacKenzie S."/>
            <person name="Amaro C."/>
        </authorList>
    </citation>
    <scope>NUCLEOTIDE SEQUENCE</scope>
</reference>
<keyword evidence="1" id="KW-0732">Signal</keyword>
<organism evidence="2">
    <name type="scientific">Anguilla anguilla</name>
    <name type="common">European freshwater eel</name>
    <name type="synonym">Muraena anguilla</name>
    <dbReference type="NCBI Taxonomy" id="7936"/>
    <lineage>
        <taxon>Eukaryota</taxon>
        <taxon>Metazoa</taxon>
        <taxon>Chordata</taxon>
        <taxon>Craniata</taxon>
        <taxon>Vertebrata</taxon>
        <taxon>Euteleostomi</taxon>
        <taxon>Actinopterygii</taxon>
        <taxon>Neopterygii</taxon>
        <taxon>Teleostei</taxon>
        <taxon>Anguilliformes</taxon>
        <taxon>Anguillidae</taxon>
        <taxon>Anguilla</taxon>
    </lineage>
</organism>
<protein>
    <recommendedName>
        <fullName evidence="3">Secreted protein</fullName>
    </recommendedName>
</protein>
<accession>A0A0E9PZF6</accession>
<evidence type="ECO:0008006" key="3">
    <source>
        <dbReference type="Google" id="ProtNLM"/>
    </source>
</evidence>
<feature type="chain" id="PRO_5002431598" description="Secreted protein" evidence="1">
    <location>
        <begin position="24"/>
        <end position="69"/>
    </location>
</feature>
<evidence type="ECO:0000256" key="1">
    <source>
        <dbReference type="SAM" id="SignalP"/>
    </source>
</evidence>
<evidence type="ECO:0000313" key="2">
    <source>
        <dbReference type="EMBL" id="JAH10021.1"/>
    </source>
</evidence>
<feature type="signal peptide" evidence="1">
    <location>
        <begin position="1"/>
        <end position="23"/>
    </location>
</feature>
<proteinExistence type="predicted"/>
<sequence>MTEWSRSSIALFYSLILIPSAEVSRILVTSETFALGTEATVSLQRLVRRQKTDQSTATEGDRFRVVLGV</sequence>
<dbReference type="AlphaFoldDB" id="A0A0E9PZF6"/>